<feature type="region of interest" description="Disordered" evidence="1">
    <location>
        <begin position="1"/>
        <end position="42"/>
    </location>
</feature>
<evidence type="ECO:0000313" key="3">
    <source>
        <dbReference type="Proteomes" id="UP000286931"/>
    </source>
</evidence>
<accession>A0A401YDD1</accession>
<comment type="caution">
    <text evidence="2">The sequence shown here is derived from an EMBL/GenBank/DDBJ whole genome shotgun (WGS) entry which is preliminary data.</text>
</comment>
<sequence>MPIPRSVHGAVVTDSIPAPSIPAPRAGDPAPAPIPQPVPRPAPRPIPVPVPPVPGHRFRIFKQDPTVADPAVRSVFVPTVVLNGPTDARVSTELPGVTPVARNTTGDFEFEPDTAEFDCAHTFAVVRETVSMYERHNDGAPIPFAWNVGGNIDRLTVFPRAGSGANAFYSRAAKALKFLFFTPQGGTSPVFTCRSLDIVAHETGHSILDGLKPGWLSSGNTPQTGGLHESFGDLTAIFLALSQPDQAEALVALAKADLHARQFLSALAEQFGRALGLPFGLRNADNDLKLSEVGNEVHAISQVFTGGIYDTLADIYAFERIRQARTKDPTIVLIEVADHLCKLLFDAIVAAPATDATYADVVNGMLRLSAERNDPANHRTFLRNRFALREVVVSPTPLDAVLEGRLNLTDPDYTGDGTHEVTNVEPADRNSPSLRADQDRSTCCGTMQMPEFQHIDANTLAAGGPLTDQDILAHELANLRQAFTK</sequence>
<organism evidence="2 3">
    <name type="scientific">Embleya hyalina</name>
    <dbReference type="NCBI Taxonomy" id="516124"/>
    <lineage>
        <taxon>Bacteria</taxon>
        <taxon>Bacillati</taxon>
        <taxon>Actinomycetota</taxon>
        <taxon>Actinomycetes</taxon>
        <taxon>Kitasatosporales</taxon>
        <taxon>Streptomycetaceae</taxon>
        <taxon>Embleya</taxon>
    </lineage>
</organism>
<reference evidence="2 3" key="1">
    <citation type="submission" date="2018-12" db="EMBL/GenBank/DDBJ databases">
        <title>Draft genome sequence of Embleya hyalina NBRC 13850T.</title>
        <authorList>
            <person name="Komaki H."/>
            <person name="Hosoyama A."/>
            <person name="Kimura A."/>
            <person name="Ichikawa N."/>
            <person name="Tamura T."/>
        </authorList>
    </citation>
    <scope>NUCLEOTIDE SEQUENCE [LARGE SCALE GENOMIC DNA]</scope>
    <source>
        <strain evidence="2 3">NBRC 13850</strain>
    </source>
</reference>
<dbReference type="SUPFAM" id="SSF55486">
    <property type="entry name" value="Metalloproteases ('zincins'), catalytic domain"/>
    <property type="match status" value="1"/>
</dbReference>
<protein>
    <recommendedName>
        <fullName evidence="4">Peptidase M4 domain-containing protein</fullName>
    </recommendedName>
</protein>
<proteinExistence type="predicted"/>
<dbReference type="Proteomes" id="UP000286931">
    <property type="component" value="Unassembled WGS sequence"/>
</dbReference>
<gene>
    <name evidence="2" type="ORF">EHYA_00258</name>
</gene>
<feature type="compositionally biased region" description="Pro residues" evidence="1">
    <location>
        <begin position="30"/>
        <end position="42"/>
    </location>
</feature>
<feature type="compositionally biased region" description="Low complexity" evidence="1">
    <location>
        <begin position="15"/>
        <end position="29"/>
    </location>
</feature>
<keyword evidence="3" id="KW-1185">Reference proteome</keyword>
<evidence type="ECO:0008006" key="4">
    <source>
        <dbReference type="Google" id="ProtNLM"/>
    </source>
</evidence>
<dbReference type="EMBL" id="BIFH01000013">
    <property type="protein sequence ID" value="GCD92619.1"/>
    <property type="molecule type" value="Genomic_DNA"/>
</dbReference>
<name>A0A401YDD1_9ACTN</name>
<evidence type="ECO:0000313" key="2">
    <source>
        <dbReference type="EMBL" id="GCD92619.1"/>
    </source>
</evidence>
<evidence type="ECO:0000256" key="1">
    <source>
        <dbReference type="SAM" id="MobiDB-lite"/>
    </source>
</evidence>
<dbReference type="AlphaFoldDB" id="A0A401YDD1"/>
<feature type="region of interest" description="Disordered" evidence="1">
    <location>
        <begin position="411"/>
        <end position="440"/>
    </location>
</feature>
<dbReference type="CDD" id="cd09598">
    <property type="entry name" value="M4_like"/>
    <property type="match status" value="1"/>
</dbReference>